<dbReference type="AlphaFoldDB" id="A0A2L0EWS5"/>
<evidence type="ECO:0000313" key="1">
    <source>
        <dbReference type="EMBL" id="AUX43753.1"/>
    </source>
</evidence>
<proteinExistence type="predicted"/>
<sequence>MSAMNPEGGAPSELVVPDELPFLESLSWFDGRWRELSALEMLQRYERGWRNRGVTADLSVEEAAFVRALIRRFGSVLDVPA</sequence>
<gene>
    <name evidence="1" type="ORF">SOCE26_052080</name>
</gene>
<dbReference type="Proteomes" id="UP000238348">
    <property type="component" value="Chromosome"/>
</dbReference>
<organism evidence="1 2">
    <name type="scientific">Sorangium cellulosum</name>
    <name type="common">Polyangium cellulosum</name>
    <dbReference type="NCBI Taxonomy" id="56"/>
    <lineage>
        <taxon>Bacteria</taxon>
        <taxon>Pseudomonadati</taxon>
        <taxon>Myxococcota</taxon>
        <taxon>Polyangia</taxon>
        <taxon>Polyangiales</taxon>
        <taxon>Polyangiaceae</taxon>
        <taxon>Sorangium</taxon>
    </lineage>
</organism>
<dbReference type="EMBL" id="CP012673">
    <property type="protein sequence ID" value="AUX43753.1"/>
    <property type="molecule type" value="Genomic_DNA"/>
</dbReference>
<name>A0A2L0EWS5_SORCE</name>
<reference evidence="1 2" key="1">
    <citation type="submission" date="2015-09" db="EMBL/GenBank/DDBJ databases">
        <title>Sorangium comparison.</title>
        <authorList>
            <person name="Zaburannyi N."/>
            <person name="Bunk B."/>
            <person name="Overmann J."/>
            <person name="Mueller R."/>
        </authorList>
    </citation>
    <scope>NUCLEOTIDE SEQUENCE [LARGE SCALE GENOMIC DNA]</scope>
    <source>
        <strain evidence="1 2">So ce26</strain>
    </source>
</reference>
<dbReference type="OrthoDB" id="6370192at2"/>
<protein>
    <submittedName>
        <fullName evidence="1">Uncharacterized protein</fullName>
    </submittedName>
</protein>
<accession>A0A2L0EWS5</accession>
<evidence type="ECO:0000313" key="2">
    <source>
        <dbReference type="Proteomes" id="UP000238348"/>
    </source>
</evidence>